<evidence type="ECO:0000313" key="2">
    <source>
        <dbReference type="Proteomes" id="UP001165122"/>
    </source>
</evidence>
<dbReference type="Proteomes" id="UP001165122">
    <property type="component" value="Unassembled WGS sequence"/>
</dbReference>
<reference evidence="2" key="1">
    <citation type="journal article" date="2023" name="Commun. Biol.">
        <title>Genome analysis of Parmales, the sister group of diatoms, reveals the evolutionary specialization of diatoms from phago-mixotrophs to photoautotrophs.</title>
        <authorList>
            <person name="Ban H."/>
            <person name="Sato S."/>
            <person name="Yoshikawa S."/>
            <person name="Yamada K."/>
            <person name="Nakamura Y."/>
            <person name="Ichinomiya M."/>
            <person name="Sato N."/>
            <person name="Blanc-Mathieu R."/>
            <person name="Endo H."/>
            <person name="Kuwata A."/>
            <person name="Ogata H."/>
        </authorList>
    </citation>
    <scope>NUCLEOTIDE SEQUENCE [LARGE SCALE GENOMIC DNA]</scope>
    <source>
        <strain evidence="2">NIES 3700</strain>
    </source>
</reference>
<keyword evidence="2" id="KW-1185">Reference proteome</keyword>
<organism evidence="1 2">
    <name type="scientific">Triparma laevis f. longispina</name>
    <dbReference type="NCBI Taxonomy" id="1714387"/>
    <lineage>
        <taxon>Eukaryota</taxon>
        <taxon>Sar</taxon>
        <taxon>Stramenopiles</taxon>
        <taxon>Ochrophyta</taxon>
        <taxon>Bolidophyceae</taxon>
        <taxon>Parmales</taxon>
        <taxon>Triparmaceae</taxon>
        <taxon>Triparma</taxon>
    </lineage>
</organism>
<evidence type="ECO:0000313" key="1">
    <source>
        <dbReference type="EMBL" id="GMI18460.1"/>
    </source>
</evidence>
<name>A0A9W7FUY4_9STRA</name>
<accession>A0A9W7FUY4</accession>
<proteinExistence type="predicted"/>
<dbReference type="AlphaFoldDB" id="A0A9W7FUY4"/>
<dbReference type="EMBL" id="BRXW01000334">
    <property type="protein sequence ID" value="GMI18460.1"/>
    <property type="molecule type" value="Genomic_DNA"/>
</dbReference>
<protein>
    <submittedName>
        <fullName evidence="1">Uncharacterized protein</fullName>
    </submittedName>
</protein>
<gene>
    <name evidence="1" type="ORF">TrLO_g12358</name>
</gene>
<sequence length="93" mass="9879">MHLLISSAFFPDTLRPVLRQRHFSSSTFMDSNSETHFALMLAQRLNLSPKAVPVPVPVLGLVRADGGGGGGETAVLNELPSLTCPCLSSFVVA</sequence>
<comment type="caution">
    <text evidence="1">The sequence shown here is derived from an EMBL/GenBank/DDBJ whole genome shotgun (WGS) entry which is preliminary data.</text>
</comment>